<dbReference type="AlphaFoldDB" id="A0A7X5ZNW4"/>
<organism evidence="2 3">
    <name type="scientific">Saccharomonospora amisosensis</name>
    <dbReference type="NCBI Taxonomy" id="1128677"/>
    <lineage>
        <taxon>Bacteria</taxon>
        <taxon>Bacillati</taxon>
        <taxon>Actinomycetota</taxon>
        <taxon>Actinomycetes</taxon>
        <taxon>Pseudonocardiales</taxon>
        <taxon>Pseudonocardiaceae</taxon>
        <taxon>Saccharomonospora</taxon>
    </lineage>
</organism>
<dbReference type="EMBL" id="JAAOYM010000001">
    <property type="protein sequence ID" value="NIJ09881.1"/>
    <property type="molecule type" value="Genomic_DNA"/>
</dbReference>
<evidence type="ECO:0000313" key="3">
    <source>
        <dbReference type="Proteomes" id="UP000545493"/>
    </source>
</evidence>
<reference evidence="2 3" key="1">
    <citation type="submission" date="2020-03" db="EMBL/GenBank/DDBJ databases">
        <title>Sequencing the genomes of 1000 actinobacteria strains.</title>
        <authorList>
            <person name="Klenk H.-P."/>
        </authorList>
    </citation>
    <scope>NUCLEOTIDE SEQUENCE [LARGE SCALE GENOMIC DNA]</scope>
    <source>
        <strain evidence="2 3">DSM 45685</strain>
    </source>
</reference>
<comment type="caution">
    <text evidence="2">The sequence shown here is derived from an EMBL/GenBank/DDBJ whole genome shotgun (WGS) entry which is preliminary data.</text>
</comment>
<protein>
    <submittedName>
        <fullName evidence="2">Uncharacterized protein</fullName>
    </submittedName>
</protein>
<name>A0A7X5ZNW4_9PSEU</name>
<evidence type="ECO:0000256" key="1">
    <source>
        <dbReference type="SAM" id="MobiDB-lite"/>
    </source>
</evidence>
<sequence>MSTGASSSLGRYWLLPRTLPERLPRRHATKAGTGYPRKGPRKVKWDSH</sequence>
<gene>
    <name evidence="2" type="ORF">FHU38_000225</name>
</gene>
<evidence type="ECO:0000313" key="2">
    <source>
        <dbReference type="EMBL" id="NIJ09881.1"/>
    </source>
</evidence>
<proteinExistence type="predicted"/>
<feature type="region of interest" description="Disordered" evidence="1">
    <location>
        <begin position="20"/>
        <end position="48"/>
    </location>
</feature>
<keyword evidence="3" id="KW-1185">Reference proteome</keyword>
<accession>A0A7X5ZNW4</accession>
<dbReference type="Proteomes" id="UP000545493">
    <property type="component" value="Unassembled WGS sequence"/>
</dbReference>